<dbReference type="InterPro" id="IPR006379">
    <property type="entry name" value="HAD-SF_hydro_IIB"/>
</dbReference>
<name>A0A660SM75_UNCT6</name>
<dbReference type="Gene3D" id="3.30.1240.10">
    <property type="match status" value="1"/>
</dbReference>
<dbReference type="GO" id="GO:0000287">
    <property type="term" value="F:magnesium ion binding"/>
    <property type="evidence" value="ECO:0007669"/>
    <property type="project" value="TreeGrafter"/>
</dbReference>
<dbReference type="EMBL" id="QNBD01000070">
    <property type="protein sequence ID" value="RKX71898.1"/>
    <property type="molecule type" value="Genomic_DNA"/>
</dbReference>
<dbReference type="Proteomes" id="UP000271125">
    <property type="component" value="Unassembled WGS sequence"/>
</dbReference>
<dbReference type="Pfam" id="PF08282">
    <property type="entry name" value="Hydrolase_3"/>
    <property type="match status" value="1"/>
</dbReference>
<comment type="caution">
    <text evidence="1">The sequence shown here is derived from an EMBL/GenBank/DDBJ whole genome shotgun (WGS) entry which is preliminary data.</text>
</comment>
<dbReference type="InterPro" id="IPR023214">
    <property type="entry name" value="HAD_sf"/>
</dbReference>
<gene>
    <name evidence="1" type="ORF">DRP43_02040</name>
</gene>
<evidence type="ECO:0000313" key="2">
    <source>
        <dbReference type="Proteomes" id="UP000271125"/>
    </source>
</evidence>
<protein>
    <recommendedName>
        <fullName evidence="3">Cof-type HAD-IIB family hydrolase</fullName>
    </recommendedName>
</protein>
<dbReference type="Gene3D" id="3.40.50.1000">
    <property type="entry name" value="HAD superfamily/HAD-like"/>
    <property type="match status" value="1"/>
</dbReference>
<dbReference type="GO" id="GO:0016791">
    <property type="term" value="F:phosphatase activity"/>
    <property type="evidence" value="ECO:0007669"/>
    <property type="project" value="TreeGrafter"/>
</dbReference>
<dbReference type="GO" id="GO:0005829">
    <property type="term" value="C:cytosol"/>
    <property type="evidence" value="ECO:0007669"/>
    <property type="project" value="TreeGrafter"/>
</dbReference>
<dbReference type="SUPFAM" id="SSF56784">
    <property type="entry name" value="HAD-like"/>
    <property type="match status" value="1"/>
</dbReference>
<organism evidence="1 2">
    <name type="scientific">candidate division TA06 bacterium</name>
    <dbReference type="NCBI Taxonomy" id="2250710"/>
    <lineage>
        <taxon>Bacteria</taxon>
        <taxon>Bacteria division TA06</taxon>
    </lineage>
</organism>
<dbReference type="PANTHER" id="PTHR10000">
    <property type="entry name" value="PHOSPHOSERINE PHOSPHATASE"/>
    <property type="match status" value="1"/>
</dbReference>
<reference evidence="1 2" key="1">
    <citation type="submission" date="2018-06" db="EMBL/GenBank/DDBJ databases">
        <title>Extensive metabolic versatility and redundancy in microbially diverse, dynamic hydrothermal sediments.</title>
        <authorList>
            <person name="Dombrowski N."/>
            <person name="Teske A."/>
            <person name="Baker B.J."/>
        </authorList>
    </citation>
    <scope>NUCLEOTIDE SEQUENCE [LARGE SCALE GENOMIC DNA]</scope>
    <source>
        <strain evidence="1">B10_G13</strain>
    </source>
</reference>
<evidence type="ECO:0008006" key="3">
    <source>
        <dbReference type="Google" id="ProtNLM"/>
    </source>
</evidence>
<accession>A0A660SM75</accession>
<evidence type="ECO:0000313" key="1">
    <source>
        <dbReference type="EMBL" id="RKX71898.1"/>
    </source>
</evidence>
<dbReference type="InterPro" id="IPR036412">
    <property type="entry name" value="HAD-like_sf"/>
</dbReference>
<proteinExistence type="predicted"/>
<dbReference type="PANTHER" id="PTHR10000:SF8">
    <property type="entry name" value="HAD SUPERFAMILY HYDROLASE-LIKE, TYPE 3"/>
    <property type="match status" value="1"/>
</dbReference>
<dbReference type="AlphaFoldDB" id="A0A660SM75"/>
<dbReference type="NCBIfam" id="TIGR01484">
    <property type="entry name" value="HAD-SF-IIB"/>
    <property type="match status" value="1"/>
</dbReference>
<sequence length="293" mass="33124">MKNVKIIAIDLDGTLISSETNYRISKTNIRALKKAIERGIYIAIITGRNYLSARMVLDETGDNIIKNLPLSLQNGSILIEGNTGTLLKAYDLDKNVARSIIRDMRIEDIGIMLYDNIKRGLSIFVEKREFNIAIESYLQSREKRISDKRAVVRVDSIEQILDFNPIQIATIDREIIIDKFIKILDSGYKNLVKVIKTGSYLDDGNWWWVEVFNKSCSKRQGLKDICELYNVDVDNSVYIGDNFNDIEAMQQAGFSIAVENAPEDIKKVCDMVVKSNNDNGVAEAIDFILGGNI</sequence>